<evidence type="ECO:0000313" key="2">
    <source>
        <dbReference type="Proteomes" id="UP001207468"/>
    </source>
</evidence>
<proteinExistence type="predicted"/>
<keyword evidence="2" id="KW-1185">Reference proteome</keyword>
<gene>
    <name evidence="1" type="ORF">F5148DRAFT_1366033</name>
</gene>
<sequence length="452" mass="49932">MRHDSVSWTILGLFRRLQRQAVCHHCVTNPHLTIQYMPTASEQARPIIIVTGANNGVGFGICRRLLYGFAQTSPDDALPAFPHSGVDEQGIEYPCAGLTLIMACRSRQRAEAARTQLLELFESDVARLRGATGAPDRVAAFRANLVVVIHTLDLASVQSTLAFANEVARTYPYVSHLVCNAGVAPFLNISWSLLLRQVWKNILELDLLDLVTNPSYNVQHTALMSDDGLGWAWQCNVFGHYILCRELEAKLAASPIGPGRVVWMSSHAAHADAYDPDDWQLVDSSRPYEGTKFQMDLIRAELSRRAGPSSPIRHFTVHPGVVASSIDAALVGHFMSQIKVVVFYLARWFGSSHHNVSPWNGSVAAVHVCLAPLAFIPIFLSAAGTPATQRTGQNDDLLPLRLHSVTNRRGRNAVALAPFYAWPRHEKEASRLVDRCERLYQSFVTAGGKIQE</sequence>
<protein>
    <submittedName>
        <fullName evidence="1">NAD(P)-binding protein</fullName>
    </submittedName>
</protein>
<dbReference type="Proteomes" id="UP001207468">
    <property type="component" value="Unassembled WGS sequence"/>
</dbReference>
<reference evidence="1" key="1">
    <citation type="submission" date="2021-03" db="EMBL/GenBank/DDBJ databases">
        <title>Evolutionary priming and transition to the ectomycorrhizal habit in an iconic lineage of mushroom-forming fungi: is preadaptation a requirement?</title>
        <authorList>
            <consortium name="DOE Joint Genome Institute"/>
            <person name="Looney B.P."/>
            <person name="Miyauchi S."/>
            <person name="Morin E."/>
            <person name="Drula E."/>
            <person name="Courty P.E."/>
            <person name="Chicoki N."/>
            <person name="Fauchery L."/>
            <person name="Kohler A."/>
            <person name="Kuo A."/>
            <person name="LaButti K."/>
            <person name="Pangilinan J."/>
            <person name="Lipzen A."/>
            <person name="Riley R."/>
            <person name="Andreopoulos W."/>
            <person name="He G."/>
            <person name="Johnson J."/>
            <person name="Barry K.W."/>
            <person name="Grigoriev I.V."/>
            <person name="Nagy L."/>
            <person name="Hibbett D."/>
            <person name="Henrissat B."/>
            <person name="Matheny P.B."/>
            <person name="Labbe J."/>
            <person name="Martin A.F."/>
        </authorList>
    </citation>
    <scope>NUCLEOTIDE SEQUENCE</scope>
    <source>
        <strain evidence="1">BPL698</strain>
    </source>
</reference>
<dbReference type="EMBL" id="JAGFNK010000024">
    <property type="protein sequence ID" value="KAI9511252.1"/>
    <property type="molecule type" value="Genomic_DNA"/>
</dbReference>
<name>A0ACC0UIB7_9AGAM</name>
<evidence type="ECO:0000313" key="1">
    <source>
        <dbReference type="EMBL" id="KAI9511252.1"/>
    </source>
</evidence>
<comment type="caution">
    <text evidence="1">The sequence shown here is derived from an EMBL/GenBank/DDBJ whole genome shotgun (WGS) entry which is preliminary data.</text>
</comment>
<organism evidence="1 2">
    <name type="scientific">Russula earlei</name>
    <dbReference type="NCBI Taxonomy" id="71964"/>
    <lineage>
        <taxon>Eukaryota</taxon>
        <taxon>Fungi</taxon>
        <taxon>Dikarya</taxon>
        <taxon>Basidiomycota</taxon>
        <taxon>Agaricomycotina</taxon>
        <taxon>Agaricomycetes</taxon>
        <taxon>Russulales</taxon>
        <taxon>Russulaceae</taxon>
        <taxon>Russula</taxon>
    </lineage>
</organism>
<accession>A0ACC0UIB7</accession>